<comment type="caution">
    <text evidence="14">The sequence shown here is derived from an EMBL/GenBank/DDBJ whole genome shotgun (WGS) entry which is preliminary data.</text>
</comment>
<evidence type="ECO:0000256" key="4">
    <source>
        <dbReference type="ARBA" id="ARBA00019487"/>
    </source>
</evidence>
<dbReference type="SUPFAM" id="SSF54211">
    <property type="entry name" value="Ribosomal protein S5 domain 2-like"/>
    <property type="match status" value="1"/>
</dbReference>
<dbReference type="SUPFAM" id="SSF55060">
    <property type="entry name" value="GHMP Kinase, C-terminal domain"/>
    <property type="match status" value="1"/>
</dbReference>
<dbReference type="InterPro" id="IPR020568">
    <property type="entry name" value="Ribosomal_Su5_D2-typ_SF"/>
</dbReference>
<dbReference type="PROSITE" id="PS00106">
    <property type="entry name" value="GALACTOKINASE"/>
    <property type="match status" value="1"/>
</dbReference>
<dbReference type="InterPro" id="IPR014721">
    <property type="entry name" value="Ribsml_uS5_D2-typ_fold_subgr"/>
</dbReference>
<dbReference type="InterPro" id="IPR013750">
    <property type="entry name" value="GHMP_kinase_C_dom"/>
</dbReference>
<keyword evidence="8" id="KW-0067">ATP-binding</keyword>
<gene>
    <name evidence="14" type="ORF">BZA70DRAFT_206470</name>
</gene>
<evidence type="ECO:0000256" key="5">
    <source>
        <dbReference type="ARBA" id="ARBA00022679"/>
    </source>
</evidence>
<evidence type="ECO:0000259" key="12">
    <source>
        <dbReference type="Pfam" id="PF08544"/>
    </source>
</evidence>
<dbReference type="InterPro" id="IPR036554">
    <property type="entry name" value="GHMP_kinase_C_sf"/>
</dbReference>
<dbReference type="PIRSF" id="PIRSF000530">
    <property type="entry name" value="Galactokinase"/>
    <property type="match status" value="1"/>
</dbReference>
<organism evidence="14 15">
    <name type="scientific">Myxozyma melibiosi</name>
    <dbReference type="NCBI Taxonomy" id="54550"/>
    <lineage>
        <taxon>Eukaryota</taxon>
        <taxon>Fungi</taxon>
        <taxon>Dikarya</taxon>
        <taxon>Ascomycota</taxon>
        <taxon>Saccharomycotina</taxon>
        <taxon>Lipomycetes</taxon>
        <taxon>Lipomycetales</taxon>
        <taxon>Lipomycetaceae</taxon>
        <taxon>Myxozyma</taxon>
    </lineage>
</organism>
<dbReference type="PRINTS" id="PR00473">
    <property type="entry name" value="GALCTOKINASE"/>
</dbReference>
<name>A0ABR1F315_9ASCO</name>
<evidence type="ECO:0000256" key="7">
    <source>
        <dbReference type="ARBA" id="ARBA00022777"/>
    </source>
</evidence>
<dbReference type="Proteomes" id="UP001498771">
    <property type="component" value="Unassembled WGS sequence"/>
</dbReference>
<dbReference type="InterPro" id="IPR000705">
    <property type="entry name" value="Galactokinase"/>
</dbReference>
<sequence>MSPSLDSLKARPETIKPDLAKSVPTVDSLTQIYSTADLALQQERWRKLELAFEQLYPGEEITFIARSPGRVNLIGEHIDYSLFDVLPMAITQDVLIAVHVGSPDDKIRLANTSSRFGVREFDVGGIRDVQIDSTVLEWSNYFLSGIKGAYATDETIKVPSMHCLIDGSVPTGGGLSSSAAFVSAALLSVLAAAKASSSSADSLSAVVSKSDLVTAAVIAERNVGVNSGGMDQAASVFGVPGHALRVQFSPELKPSTVAFKGDSFAFVIANTLVVADKQVTGPIHYNLRVVETTLSAEIMARVCGLGPLPIRDGFGGTWRGVYDKFAEKGVDMDGIIARMKDVFEKEEGYTLTEAAEMMGTTEKELKDKYMSRFPVHFERLQFRKRALHVLEEAKRVETFCSILNSSEYEGEDDEYLSALGEIMKQSHESCRTLFECSCDELNTVTSLAIKSGAYGSRLTGAGWGGSTISLVAKSKVDGLIKTLKEEYYAKRWPQLTEQELAEAICVSEPGLGSALYVA</sequence>
<keyword evidence="15" id="KW-1185">Reference proteome</keyword>
<dbReference type="PANTHER" id="PTHR10457:SF7">
    <property type="entry name" value="GALACTOKINASE-RELATED"/>
    <property type="match status" value="1"/>
</dbReference>
<dbReference type="Gene3D" id="3.30.70.3170">
    <property type="match status" value="1"/>
</dbReference>
<evidence type="ECO:0000313" key="14">
    <source>
        <dbReference type="EMBL" id="KAK7204229.1"/>
    </source>
</evidence>
<keyword evidence="5" id="KW-0808">Transferase</keyword>
<dbReference type="Gene3D" id="1.20.1440.340">
    <property type="match status" value="1"/>
</dbReference>
<accession>A0ABR1F315</accession>
<feature type="domain" description="GHMP kinase N-terminal" evidence="11">
    <location>
        <begin position="151"/>
        <end position="238"/>
    </location>
</feature>
<evidence type="ECO:0000256" key="1">
    <source>
        <dbReference type="ARBA" id="ARBA00004947"/>
    </source>
</evidence>
<protein>
    <recommendedName>
        <fullName evidence="4">Galactokinase</fullName>
        <ecNumber evidence="3">2.7.1.6</ecNumber>
    </recommendedName>
    <alternativeName>
        <fullName evidence="9">Galactose kinase</fullName>
    </alternativeName>
</protein>
<evidence type="ECO:0000256" key="2">
    <source>
        <dbReference type="ARBA" id="ARBA00006566"/>
    </source>
</evidence>
<dbReference type="InterPro" id="IPR006204">
    <property type="entry name" value="GHMP_kinase_N_dom"/>
</dbReference>
<keyword evidence="14" id="KW-0687">Ribonucleoprotein</keyword>
<dbReference type="Pfam" id="PF00288">
    <property type="entry name" value="GHMP_kinases_N"/>
    <property type="match status" value="1"/>
</dbReference>
<dbReference type="RefSeq" id="XP_064767262.1">
    <property type="nucleotide sequence ID" value="XM_064910174.1"/>
</dbReference>
<keyword evidence="6" id="KW-0547">Nucleotide-binding</keyword>
<dbReference type="EC" id="2.7.1.6" evidence="3"/>
<dbReference type="NCBIfam" id="TIGR00131">
    <property type="entry name" value="gal_kin"/>
    <property type="match status" value="1"/>
</dbReference>
<keyword evidence="14" id="KW-0689">Ribosomal protein</keyword>
<evidence type="ECO:0000313" key="15">
    <source>
        <dbReference type="Proteomes" id="UP001498771"/>
    </source>
</evidence>
<dbReference type="EMBL" id="JBBJBU010000009">
    <property type="protein sequence ID" value="KAK7204229.1"/>
    <property type="molecule type" value="Genomic_DNA"/>
</dbReference>
<evidence type="ECO:0000259" key="13">
    <source>
        <dbReference type="Pfam" id="PF10509"/>
    </source>
</evidence>
<evidence type="ECO:0000256" key="6">
    <source>
        <dbReference type="ARBA" id="ARBA00022741"/>
    </source>
</evidence>
<evidence type="ECO:0000256" key="3">
    <source>
        <dbReference type="ARBA" id="ARBA00012315"/>
    </source>
</evidence>
<evidence type="ECO:0000256" key="10">
    <source>
        <dbReference type="ARBA" id="ARBA00049538"/>
    </source>
</evidence>
<dbReference type="GO" id="GO:0005840">
    <property type="term" value="C:ribosome"/>
    <property type="evidence" value="ECO:0007669"/>
    <property type="project" value="UniProtKB-KW"/>
</dbReference>
<evidence type="ECO:0000256" key="8">
    <source>
        <dbReference type="ARBA" id="ARBA00022840"/>
    </source>
</evidence>
<dbReference type="InterPro" id="IPR019539">
    <property type="entry name" value="GalKase_N"/>
</dbReference>
<dbReference type="Gene3D" id="3.30.230.10">
    <property type="match status" value="1"/>
</dbReference>
<dbReference type="InterPro" id="IPR006206">
    <property type="entry name" value="Mevalonate/galactokinase"/>
</dbReference>
<comment type="pathway">
    <text evidence="1">Carbohydrate metabolism; galactose metabolism.</text>
</comment>
<evidence type="ECO:0000256" key="9">
    <source>
        <dbReference type="ARBA" id="ARBA00029590"/>
    </source>
</evidence>
<evidence type="ECO:0000259" key="11">
    <source>
        <dbReference type="Pfam" id="PF00288"/>
    </source>
</evidence>
<comment type="similarity">
    <text evidence="2">Belongs to the GHMP kinase family. GalK subfamily.</text>
</comment>
<dbReference type="PANTHER" id="PTHR10457">
    <property type="entry name" value="MEVALONATE KINASE/GALACTOKINASE"/>
    <property type="match status" value="1"/>
</dbReference>
<dbReference type="InterPro" id="IPR006203">
    <property type="entry name" value="GHMP_knse_ATP-bd_CS"/>
</dbReference>
<dbReference type="GeneID" id="90035686"/>
<feature type="domain" description="GHMP kinase C-terminal" evidence="12">
    <location>
        <begin position="417"/>
        <end position="488"/>
    </location>
</feature>
<dbReference type="PROSITE" id="PS00627">
    <property type="entry name" value="GHMP_KINASES_ATP"/>
    <property type="match status" value="1"/>
</dbReference>
<dbReference type="PRINTS" id="PR00959">
    <property type="entry name" value="MEVGALKINASE"/>
</dbReference>
<proteinExistence type="inferred from homology"/>
<feature type="domain" description="Galactokinase N-terminal" evidence="13">
    <location>
        <begin position="51"/>
        <end position="98"/>
    </location>
</feature>
<dbReference type="InterPro" id="IPR019741">
    <property type="entry name" value="Galactokinase_CS"/>
</dbReference>
<comment type="catalytic activity">
    <reaction evidence="10">
        <text>alpha-D-galactose + ATP = alpha-D-galactose 1-phosphate + ADP + H(+)</text>
        <dbReference type="Rhea" id="RHEA:13553"/>
        <dbReference type="ChEBI" id="CHEBI:15378"/>
        <dbReference type="ChEBI" id="CHEBI:28061"/>
        <dbReference type="ChEBI" id="CHEBI:30616"/>
        <dbReference type="ChEBI" id="CHEBI:58336"/>
        <dbReference type="ChEBI" id="CHEBI:456216"/>
        <dbReference type="EC" id="2.7.1.6"/>
    </reaction>
    <physiologicalReaction direction="left-to-right" evidence="10">
        <dbReference type="Rhea" id="RHEA:13554"/>
    </physiologicalReaction>
</comment>
<dbReference type="Pfam" id="PF08544">
    <property type="entry name" value="GHMP_kinases_C"/>
    <property type="match status" value="1"/>
</dbReference>
<dbReference type="Pfam" id="PF10509">
    <property type="entry name" value="GalKase_gal_bdg"/>
    <property type="match status" value="1"/>
</dbReference>
<keyword evidence="7" id="KW-0418">Kinase</keyword>
<reference evidence="14 15" key="1">
    <citation type="submission" date="2024-03" db="EMBL/GenBank/DDBJ databases">
        <title>Genome-scale model development and genomic sequencing of the oleaginous clade Lipomyces.</title>
        <authorList>
            <consortium name="Lawrence Berkeley National Laboratory"/>
            <person name="Czajka J.J."/>
            <person name="Han Y."/>
            <person name="Kim J."/>
            <person name="Mondo S.J."/>
            <person name="Hofstad B.A."/>
            <person name="Robles A."/>
            <person name="Haridas S."/>
            <person name="Riley R."/>
            <person name="LaButti K."/>
            <person name="Pangilinan J."/>
            <person name="Andreopoulos W."/>
            <person name="Lipzen A."/>
            <person name="Yan J."/>
            <person name="Wang M."/>
            <person name="Ng V."/>
            <person name="Grigoriev I.V."/>
            <person name="Spatafora J.W."/>
            <person name="Magnuson J.K."/>
            <person name="Baker S.E."/>
            <person name="Pomraning K.R."/>
        </authorList>
    </citation>
    <scope>NUCLEOTIDE SEQUENCE [LARGE SCALE GENOMIC DNA]</scope>
    <source>
        <strain evidence="14 15">Phaff 52-87</strain>
    </source>
</reference>